<keyword evidence="2" id="KW-1133">Transmembrane helix</keyword>
<accession>A0A6I3LH86</accession>
<evidence type="ECO:0000256" key="2">
    <source>
        <dbReference type="SAM" id="Phobius"/>
    </source>
</evidence>
<evidence type="ECO:0000256" key="1">
    <source>
        <dbReference type="SAM" id="Coils"/>
    </source>
</evidence>
<evidence type="ECO:0000313" key="4">
    <source>
        <dbReference type="EMBL" id="MTG97593.1"/>
    </source>
</evidence>
<dbReference type="PANTHER" id="PTHR34978:SF3">
    <property type="entry name" value="SLR0241 PROTEIN"/>
    <property type="match status" value="1"/>
</dbReference>
<name>A0A6I3LH86_9FLAO</name>
<organism evidence="4 5">
    <name type="scientific">Myroides albus</name>
    <dbReference type="NCBI Taxonomy" id="2562892"/>
    <lineage>
        <taxon>Bacteria</taxon>
        <taxon>Pseudomonadati</taxon>
        <taxon>Bacteroidota</taxon>
        <taxon>Flavobacteriia</taxon>
        <taxon>Flavobacteriales</taxon>
        <taxon>Flavobacteriaceae</taxon>
        <taxon>Myroides</taxon>
    </lineage>
</organism>
<feature type="domain" description="Peptidase M56" evidence="3">
    <location>
        <begin position="148"/>
        <end position="260"/>
    </location>
</feature>
<feature type="transmembrane region" description="Helical" evidence="2">
    <location>
        <begin position="6"/>
        <end position="25"/>
    </location>
</feature>
<dbReference type="Proteomes" id="UP000438760">
    <property type="component" value="Unassembled WGS sequence"/>
</dbReference>
<feature type="transmembrane region" description="Helical" evidence="2">
    <location>
        <begin position="99"/>
        <end position="118"/>
    </location>
</feature>
<dbReference type="Gene3D" id="2.170.130.10">
    <property type="entry name" value="TonB-dependent receptor, plug domain"/>
    <property type="match status" value="1"/>
</dbReference>
<reference evidence="4 5" key="1">
    <citation type="submission" date="2019-11" db="EMBL/GenBank/DDBJ databases">
        <title>Genome of Strain BIT-d1.</title>
        <authorList>
            <person name="Yang Y."/>
        </authorList>
    </citation>
    <scope>NUCLEOTIDE SEQUENCE [LARGE SCALE GENOMIC DNA]</scope>
    <source>
        <strain evidence="4 5">BIT-d1</strain>
    </source>
</reference>
<feature type="transmembrane region" description="Helical" evidence="2">
    <location>
        <begin position="37"/>
        <end position="54"/>
    </location>
</feature>
<dbReference type="InterPro" id="IPR037066">
    <property type="entry name" value="Plug_dom_sf"/>
</dbReference>
<dbReference type="Pfam" id="PF05569">
    <property type="entry name" value="Peptidase_M56"/>
    <property type="match status" value="1"/>
</dbReference>
<proteinExistence type="predicted"/>
<dbReference type="OrthoDB" id="1522859at2"/>
<dbReference type="AlphaFoldDB" id="A0A6I3LH86"/>
<dbReference type="EMBL" id="WMJX01000008">
    <property type="protein sequence ID" value="MTG97593.1"/>
    <property type="molecule type" value="Genomic_DNA"/>
</dbReference>
<gene>
    <name evidence="4" type="ORF">GJV76_05495</name>
</gene>
<dbReference type="RefSeq" id="WP_155091638.1">
    <property type="nucleotide sequence ID" value="NZ_WMJX01000008.1"/>
</dbReference>
<evidence type="ECO:0000313" key="5">
    <source>
        <dbReference type="Proteomes" id="UP000438760"/>
    </source>
</evidence>
<sequence>MTTIFIYFLKVNLLLSFTFAFYYVFLRRETFVRTIRWYFLLAIAGSFILPSVFWTREIILEDTPILLDQWLVDSKQVDLPTDHTMQVIETTVNWQDYAISLYAGIGALFLLSLLVQYLRVLYRIGSLHSCEIAGNVLVDHRTKDAYSFWNSIVLPANYKQIERIDLVLLHESIHIKQKHSVDLLIIGVTKAVCWINPFVYLLQRAINLNLEFLVDQQVSRDINTFDYQKALLEYQYARLEHTSIVNSFKSSDFKRRIIMLNTQKSPIMKKMKLLLLMPFLLAFFGFFQVQVKAKINNSKPDSESLSNFVDQLQSQSLPVILSDFDQKQLAPILAQDTLGLVSEISKDQSVKSTDSTVQVYRVERGKKQTKKSEQLKGRGLDKLAEIGKHSPMYIVDGENADSQQVKAILPEDIESVYVFETKQGIEKYGEEGKNGVVFILTIDNNDQEKNLRKIELRKELQKRKVELKKERQARKLEVAVSKEMRDDAVKERIEKRKAEIAARQELHQMNKTQVQDQKNKTSRIRDTKKLNETTVHVVDGKFYTFDEVVAFLETTNGTKNMKIYNAEDAKKVFNYTGNKKVFEYSLKTDEDVENEKQIRQITREYKEKMRKNKLRESSFVGLYVLDGTPVSYEQMMQVKPVDIKSVSILKKQEAVEKYGVEGENGAMEIKVK</sequence>
<dbReference type="PANTHER" id="PTHR34978">
    <property type="entry name" value="POSSIBLE SENSOR-TRANSDUCER PROTEIN BLAR"/>
    <property type="match status" value="1"/>
</dbReference>
<keyword evidence="1" id="KW-0175">Coiled coil</keyword>
<keyword evidence="2" id="KW-0812">Transmembrane</keyword>
<comment type="caution">
    <text evidence="4">The sequence shown here is derived from an EMBL/GenBank/DDBJ whole genome shotgun (WGS) entry which is preliminary data.</text>
</comment>
<keyword evidence="5" id="KW-1185">Reference proteome</keyword>
<dbReference type="InterPro" id="IPR052173">
    <property type="entry name" value="Beta-lactam_resp_regulator"/>
</dbReference>
<protein>
    <recommendedName>
        <fullName evidence="3">Peptidase M56 domain-containing protein</fullName>
    </recommendedName>
</protein>
<feature type="transmembrane region" description="Helical" evidence="2">
    <location>
        <begin position="273"/>
        <end position="291"/>
    </location>
</feature>
<dbReference type="InterPro" id="IPR008756">
    <property type="entry name" value="Peptidase_M56"/>
</dbReference>
<feature type="coiled-coil region" evidence="1">
    <location>
        <begin position="444"/>
        <end position="477"/>
    </location>
</feature>
<evidence type="ECO:0000259" key="3">
    <source>
        <dbReference type="Pfam" id="PF05569"/>
    </source>
</evidence>
<keyword evidence="2" id="KW-0472">Membrane</keyword>